<evidence type="ECO:0000313" key="6">
    <source>
        <dbReference type="EMBL" id="KAA0147492.1"/>
    </source>
</evidence>
<evidence type="ECO:0000313" key="7">
    <source>
        <dbReference type="Proteomes" id="UP000323011"/>
    </source>
</evidence>
<dbReference type="GO" id="GO:0008080">
    <property type="term" value="F:N-acetyltransferase activity"/>
    <property type="evidence" value="ECO:0007669"/>
    <property type="project" value="InterPro"/>
</dbReference>
<dbReference type="EMBL" id="VLTN01000066">
    <property type="protein sequence ID" value="KAA0147492.1"/>
    <property type="molecule type" value="Genomic_DNA"/>
</dbReference>
<feature type="compositionally biased region" description="Gly residues" evidence="4">
    <location>
        <begin position="221"/>
        <end position="231"/>
    </location>
</feature>
<keyword evidence="7" id="KW-1185">Reference proteome</keyword>
<evidence type="ECO:0000259" key="5">
    <source>
        <dbReference type="Pfam" id="PF13302"/>
    </source>
</evidence>
<feature type="domain" description="N-acetyltransferase" evidence="5">
    <location>
        <begin position="16"/>
        <end position="187"/>
    </location>
</feature>
<dbReference type="InterPro" id="IPR016181">
    <property type="entry name" value="Acyl_CoA_acyltransferase"/>
</dbReference>
<keyword evidence="2" id="KW-0808">Transferase</keyword>
<reference evidence="6 7" key="1">
    <citation type="submission" date="2019-07" db="EMBL/GenBank/DDBJ databases">
        <title>Genomes of Cafeteria roenbergensis.</title>
        <authorList>
            <person name="Fischer M.G."/>
            <person name="Hackl T."/>
            <person name="Roman M."/>
        </authorList>
    </citation>
    <scope>NUCLEOTIDE SEQUENCE [LARGE SCALE GENOMIC DNA]</scope>
    <source>
        <strain evidence="6 7">BVI</strain>
    </source>
</reference>
<proteinExistence type="inferred from homology"/>
<accession>A0A5A8C346</accession>
<dbReference type="PANTHER" id="PTHR13256">
    <property type="entry name" value="N-ACETYLTRANSFERASE 9"/>
    <property type="match status" value="1"/>
</dbReference>
<dbReference type="InterPro" id="IPR039135">
    <property type="entry name" value="NAT9-like"/>
</dbReference>
<evidence type="ECO:0000256" key="2">
    <source>
        <dbReference type="ARBA" id="ARBA00022679"/>
    </source>
</evidence>
<evidence type="ECO:0000256" key="3">
    <source>
        <dbReference type="ARBA" id="ARBA00023315"/>
    </source>
</evidence>
<keyword evidence="3" id="KW-0012">Acyltransferase</keyword>
<dbReference type="PANTHER" id="PTHR13256:SF16">
    <property type="entry name" value="ALPHA_BETA-TUBULIN-N-ACETYLTRANSFERASE 9"/>
    <property type="match status" value="1"/>
</dbReference>
<comment type="similarity">
    <text evidence="1">Belongs to the acetyltransferase family. GNAT subfamily.</text>
</comment>
<gene>
    <name evidence="6" type="ORF">FNF29_07338</name>
</gene>
<feature type="compositionally biased region" description="Low complexity" evidence="4">
    <location>
        <begin position="232"/>
        <end position="247"/>
    </location>
</feature>
<comment type="caution">
    <text evidence="6">The sequence shown here is derived from an EMBL/GenBank/DDBJ whole genome shotgun (WGS) entry which is preliminary data.</text>
</comment>
<name>A0A5A8C346_CAFRO</name>
<dbReference type="Gene3D" id="3.40.630.30">
    <property type="match status" value="1"/>
</dbReference>
<dbReference type="Pfam" id="PF13302">
    <property type="entry name" value="Acetyltransf_3"/>
    <property type="match status" value="1"/>
</dbReference>
<dbReference type="InterPro" id="IPR000182">
    <property type="entry name" value="GNAT_dom"/>
</dbReference>
<sequence>MRDNWNCQVTGGSGVLLRPYMRSLVEKYHSWMEDEWLRECTASEQLTMDEELAMQAEWRDDAQKATFIVFDRASADPRTLPGAAAAEKPAAGDVAWSEGMVGDVNLFLLDDDEGATEGSDAFPECRTAEVMVMTAEPGLRRSGVATEAVALMLRFGAERLGVRRFVAKISQSNTASLRLFTERLGFEVYREVEAFEETHLRLQVTDVARPLSRAVEAAAEGGAGPGAGPSGGAAEAPCKPAEAEPSAWEGRVMARTGGWEVAPFENPEPFE</sequence>
<protein>
    <recommendedName>
        <fullName evidence="5">N-acetyltransferase domain-containing protein</fullName>
    </recommendedName>
</protein>
<evidence type="ECO:0000256" key="1">
    <source>
        <dbReference type="ARBA" id="ARBA00009342"/>
    </source>
</evidence>
<feature type="region of interest" description="Disordered" evidence="4">
    <location>
        <begin position="219"/>
        <end position="247"/>
    </location>
</feature>
<evidence type="ECO:0000256" key="4">
    <source>
        <dbReference type="SAM" id="MobiDB-lite"/>
    </source>
</evidence>
<dbReference type="SUPFAM" id="SSF55729">
    <property type="entry name" value="Acyl-CoA N-acyltransferases (Nat)"/>
    <property type="match status" value="1"/>
</dbReference>
<dbReference type="AlphaFoldDB" id="A0A5A8C346"/>
<organism evidence="6 7">
    <name type="scientific">Cafeteria roenbergensis</name>
    <name type="common">Marine flagellate</name>
    <dbReference type="NCBI Taxonomy" id="33653"/>
    <lineage>
        <taxon>Eukaryota</taxon>
        <taxon>Sar</taxon>
        <taxon>Stramenopiles</taxon>
        <taxon>Bigyra</taxon>
        <taxon>Opalozoa</taxon>
        <taxon>Bicosoecida</taxon>
        <taxon>Cafeteriaceae</taxon>
        <taxon>Cafeteria</taxon>
    </lineage>
</organism>
<dbReference type="Proteomes" id="UP000323011">
    <property type="component" value="Unassembled WGS sequence"/>
</dbReference>